<dbReference type="EMBL" id="CP019646">
    <property type="protein sequence ID" value="AQQ72325.1"/>
    <property type="molecule type" value="Genomic_DNA"/>
</dbReference>
<evidence type="ECO:0000259" key="3">
    <source>
        <dbReference type="Pfam" id="PF01738"/>
    </source>
</evidence>
<protein>
    <submittedName>
        <fullName evidence="5">Acetylxylan esterase</fullName>
        <ecNumber evidence="5">3.1.1.72</ecNumber>
    </submittedName>
</protein>
<dbReference type="InterPro" id="IPR002925">
    <property type="entry name" value="Dienelactn_hydro"/>
</dbReference>
<dbReference type="Proteomes" id="UP000188181">
    <property type="component" value="Chromosome"/>
</dbReference>
<evidence type="ECO:0000256" key="2">
    <source>
        <dbReference type="ARBA" id="ARBA00022801"/>
    </source>
</evidence>
<dbReference type="GO" id="GO:0004806">
    <property type="term" value="F:triacylglycerol lipase activity"/>
    <property type="evidence" value="ECO:0007669"/>
    <property type="project" value="TreeGrafter"/>
</dbReference>
<accession>A0A1Q2MHZ2</accession>
<dbReference type="GO" id="GO:0046555">
    <property type="term" value="F:acetylxylan esterase activity"/>
    <property type="evidence" value="ECO:0007669"/>
    <property type="project" value="UniProtKB-EC"/>
</dbReference>
<feature type="domain" description="BD-FAE-like" evidence="4">
    <location>
        <begin position="60"/>
        <end position="174"/>
    </location>
</feature>
<sequence precursor="true">MSKLIKLTLTVLALFVICGCGGNTGSSISDTRDMLSRADGEFKPDEVITYKHVDGVELALDVFYPHENSKAQNRAAIVTFFGGGWNMGGAGQFYRQSRYWADRGMVAICADYRVRSRHNVTPDKCLEDAKSAMRWVRSHSKELGIDPDRIAAAGGSAGGHLAAATAMVKGFDAPGDDLTVSPAANALVLFNPVIDNGPEGYGYDRVKDYWQKFSPFHNIDGNAPPAVFFLGTEDHLIPVDTAWRFKNRIESKGGRCDLFIYQGQGHGFFNYEKSRRHFFQTLLESDRFLESIGYLRGRPLIEEQQAVSLLKSKSSNP</sequence>
<keyword evidence="2 5" id="KW-0378">Hydrolase</keyword>
<dbReference type="PANTHER" id="PTHR48081:SF30">
    <property type="entry name" value="ACETYL-HYDROLASE LIPR-RELATED"/>
    <property type="match status" value="1"/>
</dbReference>
<dbReference type="RefSeq" id="WP_186804738.1">
    <property type="nucleotide sequence ID" value="NZ_CP019646.1"/>
</dbReference>
<dbReference type="EC" id="3.1.1.72" evidence="5"/>
<gene>
    <name evidence="5" type="primary">axeA1_3</name>
    <name evidence="5" type="ORF">SMSP2_02708</name>
</gene>
<evidence type="ECO:0000256" key="1">
    <source>
        <dbReference type="ARBA" id="ARBA00010515"/>
    </source>
</evidence>
<comment type="similarity">
    <text evidence="1">Belongs to the 'GDXG' lipolytic enzyme family.</text>
</comment>
<keyword evidence="6" id="KW-1185">Reference proteome</keyword>
<dbReference type="PANTHER" id="PTHR48081">
    <property type="entry name" value="AB HYDROLASE SUPERFAMILY PROTEIN C4A8.06C"/>
    <property type="match status" value="1"/>
</dbReference>
<dbReference type="AlphaFoldDB" id="A0A1Q2MHZ2"/>
<dbReference type="STRING" id="1851148.SMSP2_02708"/>
<dbReference type="Pfam" id="PF20434">
    <property type="entry name" value="BD-FAE"/>
    <property type="match status" value="1"/>
</dbReference>
<proteinExistence type="inferred from homology"/>
<evidence type="ECO:0000313" key="5">
    <source>
        <dbReference type="EMBL" id="AQQ72325.1"/>
    </source>
</evidence>
<evidence type="ECO:0000313" key="6">
    <source>
        <dbReference type="Proteomes" id="UP000188181"/>
    </source>
</evidence>
<evidence type="ECO:0000259" key="4">
    <source>
        <dbReference type="Pfam" id="PF20434"/>
    </source>
</evidence>
<organism evidence="5 6">
    <name type="scientific">Limihaloglobus sulfuriphilus</name>
    <dbReference type="NCBI Taxonomy" id="1851148"/>
    <lineage>
        <taxon>Bacteria</taxon>
        <taxon>Pseudomonadati</taxon>
        <taxon>Planctomycetota</taxon>
        <taxon>Phycisphaerae</taxon>
        <taxon>Sedimentisphaerales</taxon>
        <taxon>Sedimentisphaeraceae</taxon>
        <taxon>Limihaloglobus</taxon>
    </lineage>
</organism>
<dbReference type="InterPro" id="IPR029058">
    <property type="entry name" value="AB_hydrolase_fold"/>
</dbReference>
<reference evidence="6" key="1">
    <citation type="submission" date="2017-02" db="EMBL/GenBank/DDBJ databases">
        <title>Comparative genomics and description of representatives of a novel lineage of planctomycetes thriving in anoxic sediments.</title>
        <authorList>
            <person name="Spring S."/>
            <person name="Bunk B."/>
            <person name="Sproer C."/>
        </authorList>
    </citation>
    <scope>NUCLEOTIDE SEQUENCE [LARGE SCALE GENOMIC DNA]</scope>
    <source>
        <strain evidence="6">SM-Chi-D1</strain>
    </source>
</reference>
<dbReference type="PROSITE" id="PS51257">
    <property type="entry name" value="PROKAR_LIPOPROTEIN"/>
    <property type="match status" value="1"/>
</dbReference>
<dbReference type="InterPro" id="IPR049492">
    <property type="entry name" value="BD-FAE-like_dom"/>
</dbReference>
<feature type="domain" description="Dienelactone hydrolase" evidence="3">
    <location>
        <begin position="218"/>
        <end position="274"/>
    </location>
</feature>
<dbReference type="KEGG" id="pbas:SMSP2_02708"/>
<dbReference type="Pfam" id="PF01738">
    <property type="entry name" value="DLH"/>
    <property type="match status" value="1"/>
</dbReference>
<dbReference type="Gene3D" id="3.40.50.1820">
    <property type="entry name" value="alpha/beta hydrolase"/>
    <property type="match status" value="1"/>
</dbReference>
<dbReference type="InterPro" id="IPR050300">
    <property type="entry name" value="GDXG_lipolytic_enzyme"/>
</dbReference>
<name>A0A1Q2MHZ2_9BACT</name>
<dbReference type="SUPFAM" id="SSF53474">
    <property type="entry name" value="alpha/beta-Hydrolases"/>
    <property type="match status" value="1"/>
</dbReference>